<keyword evidence="4" id="KW-1185">Reference proteome</keyword>
<reference evidence="1 4" key="2">
    <citation type="submission" date="2019-07" db="EMBL/GenBank/DDBJ databases">
        <title>Whole genome shotgun sequence of Halomonas cupida NBRC 102219.</title>
        <authorList>
            <person name="Hosoyama A."/>
            <person name="Uohara A."/>
            <person name="Ohji S."/>
            <person name="Ichikawa N."/>
        </authorList>
    </citation>
    <scope>NUCLEOTIDE SEQUENCE [LARGE SCALE GENOMIC DNA]</scope>
    <source>
        <strain evidence="1 4">NBRC 102219</strain>
    </source>
</reference>
<proteinExistence type="predicted"/>
<dbReference type="STRING" id="44933.SAMN05660971_01786"/>
<dbReference type="Proteomes" id="UP000321726">
    <property type="component" value="Unassembled WGS sequence"/>
</dbReference>
<evidence type="ECO:0000313" key="4">
    <source>
        <dbReference type="Proteomes" id="UP000321726"/>
    </source>
</evidence>
<sequence>MLWPTAPIYRVTSQSLAAAAYQQLHGHPALFYGSCDPLLSARSTSATQANPMQFPRNASAIDCVDRFDR</sequence>
<reference evidence="2 3" key="1">
    <citation type="submission" date="2016-11" db="EMBL/GenBank/DDBJ databases">
        <authorList>
            <person name="Jaros S."/>
            <person name="Januszkiewicz K."/>
            <person name="Wedrychowicz H."/>
        </authorList>
    </citation>
    <scope>NUCLEOTIDE SEQUENCE [LARGE SCALE GENOMIC DNA]</scope>
    <source>
        <strain evidence="2 3">DSM 4740</strain>
    </source>
</reference>
<gene>
    <name evidence="1" type="ORF">HCU01_12050</name>
    <name evidence="2" type="ORF">SAMN05660971_01786</name>
</gene>
<dbReference type="AlphaFoldDB" id="A0A1M7EUF8"/>
<evidence type="ECO:0000313" key="3">
    <source>
        <dbReference type="Proteomes" id="UP000184123"/>
    </source>
</evidence>
<accession>A0A1M7EUF8</accession>
<name>A0A1M7EUF8_9GAMM</name>
<evidence type="ECO:0000313" key="2">
    <source>
        <dbReference type="EMBL" id="SHL95119.1"/>
    </source>
</evidence>
<organism evidence="2 3">
    <name type="scientific">Halomonas cupida</name>
    <dbReference type="NCBI Taxonomy" id="44933"/>
    <lineage>
        <taxon>Bacteria</taxon>
        <taxon>Pseudomonadati</taxon>
        <taxon>Pseudomonadota</taxon>
        <taxon>Gammaproteobacteria</taxon>
        <taxon>Oceanospirillales</taxon>
        <taxon>Halomonadaceae</taxon>
        <taxon>Halomonas</taxon>
    </lineage>
</organism>
<protein>
    <submittedName>
        <fullName evidence="2">Uncharacterized protein</fullName>
    </submittedName>
</protein>
<evidence type="ECO:0000313" key="1">
    <source>
        <dbReference type="EMBL" id="GEN23256.1"/>
    </source>
</evidence>
<dbReference type="EMBL" id="FRCA01000004">
    <property type="protein sequence ID" value="SHL95119.1"/>
    <property type="molecule type" value="Genomic_DNA"/>
</dbReference>
<dbReference type="Proteomes" id="UP000184123">
    <property type="component" value="Unassembled WGS sequence"/>
</dbReference>
<dbReference type="EMBL" id="BJXU01000038">
    <property type="protein sequence ID" value="GEN23256.1"/>
    <property type="molecule type" value="Genomic_DNA"/>
</dbReference>